<dbReference type="PANTHER" id="PTHR22884">
    <property type="entry name" value="SET DOMAIN PROTEINS"/>
    <property type="match status" value="1"/>
</dbReference>
<dbReference type="SUPFAM" id="SSF57903">
    <property type="entry name" value="FYVE/PHD zinc finger"/>
    <property type="match status" value="1"/>
</dbReference>
<dbReference type="SUPFAM" id="SSF82199">
    <property type="entry name" value="SET domain"/>
    <property type="match status" value="1"/>
</dbReference>
<dbReference type="PROSITE" id="PS01359">
    <property type="entry name" value="ZF_PHD_1"/>
    <property type="match status" value="1"/>
</dbReference>
<evidence type="ECO:0000259" key="17">
    <source>
        <dbReference type="PROSITE" id="PS50812"/>
    </source>
</evidence>
<feature type="compositionally biased region" description="Basic and acidic residues" evidence="14">
    <location>
        <begin position="294"/>
        <end position="314"/>
    </location>
</feature>
<keyword evidence="9 13" id="KW-0863">Zinc-finger</keyword>
<keyword evidence="5 20" id="KW-0489">Methyltransferase</keyword>
<evidence type="ECO:0000256" key="6">
    <source>
        <dbReference type="ARBA" id="ARBA00022679"/>
    </source>
</evidence>
<dbReference type="SMART" id="SM00317">
    <property type="entry name" value="SET"/>
    <property type="match status" value="1"/>
</dbReference>
<keyword evidence="6 20" id="KW-0808">Transferase</keyword>
<evidence type="ECO:0000259" key="18">
    <source>
        <dbReference type="PROSITE" id="PS50868"/>
    </source>
</evidence>
<dbReference type="InterPro" id="IPR046341">
    <property type="entry name" value="SET_dom_sf"/>
</dbReference>
<evidence type="ECO:0000256" key="13">
    <source>
        <dbReference type="PROSITE-ProRule" id="PRU00146"/>
    </source>
</evidence>
<dbReference type="InterPro" id="IPR006560">
    <property type="entry name" value="AWS_dom"/>
</dbReference>
<comment type="subcellular location">
    <subcellularLocation>
        <location evidence="2">Chromosome</location>
    </subcellularLocation>
    <subcellularLocation>
        <location evidence="1">Nucleus</location>
    </subcellularLocation>
</comment>
<feature type="domain" description="PHD-type" evidence="15">
    <location>
        <begin position="507"/>
        <end position="553"/>
    </location>
</feature>
<reference evidence="20" key="1">
    <citation type="submission" date="2016-01" db="EMBL/GenBank/DDBJ databases">
        <title>Diversity of S-adenosylmethionine dependent methyltransferases of the cryptobiotic chironomid in relation to desiccation stress resistance.</title>
        <authorList>
            <person name="Deviatiiarov R."/>
            <person name="Gusev O."/>
            <person name="Aupov R."/>
            <person name="Cornette R."/>
            <person name="Kikawada T."/>
        </authorList>
    </citation>
    <scope>NUCLEOTIDE SEQUENCE</scope>
</reference>
<accession>A0A1B3PDE7</accession>
<feature type="domain" description="Post-SET" evidence="18">
    <location>
        <begin position="863"/>
        <end position="879"/>
    </location>
</feature>
<dbReference type="GO" id="GO:0005634">
    <property type="term" value="C:nucleus"/>
    <property type="evidence" value="ECO:0007669"/>
    <property type="project" value="UniProtKB-SubCell"/>
</dbReference>
<organism evidence="20">
    <name type="scientific">Polypedilum nubifer</name>
    <dbReference type="NCBI Taxonomy" id="54969"/>
    <lineage>
        <taxon>Eukaryota</taxon>
        <taxon>Metazoa</taxon>
        <taxon>Ecdysozoa</taxon>
        <taxon>Arthropoda</taxon>
        <taxon>Hexapoda</taxon>
        <taxon>Insecta</taxon>
        <taxon>Pterygota</taxon>
        <taxon>Neoptera</taxon>
        <taxon>Endopterygota</taxon>
        <taxon>Diptera</taxon>
        <taxon>Nematocera</taxon>
        <taxon>Chironomoidea</taxon>
        <taxon>Chironomidae</taxon>
        <taxon>Chironominae</taxon>
        <taxon>Polypedilum</taxon>
        <taxon>Polypedilum</taxon>
    </lineage>
</organism>
<evidence type="ECO:0000256" key="4">
    <source>
        <dbReference type="ARBA" id="ARBA00022553"/>
    </source>
</evidence>
<keyword evidence="12" id="KW-0539">Nucleus</keyword>
<dbReference type="InterPro" id="IPR013083">
    <property type="entry name" value="Znf_RING/FYVE/PHD"/>
</dbReference>
<keyword evidence="3" id="KW-0158">Chromosome</keyword>
<dbReference type="InterPro" id="IPR050777">
    <property type="entry name" value="SET2_Histone-Lys_MeTrsfase"/>
</dbReference>
<evidence type="ECO:0000256" key="2">
    <source>
        <dbReference type="ARBA" id="ARBA00004286"/>
    </source>
</evidence>
<feature type="domain" description="SET" evidence="16">
    <location>
        <begin position="739"/>
        <end position="856"/>
    </location>
</feature>
<dbReference type="GO" id="GO:0032259">
    <property type="term" value="P:methylation"/>
    <property type="evidence" value="ECO:0007669"/>
    <property type="project" value="UniProtKB-KW"/>
</dbReference>
<dbReference type="PROSITE" id="PS50016">
    <property type="entry name" value="ZF_PHD_2"/>
    <property type="match status" value="1"/>
</dbReference>
<dbReference type="InterPro" id="IPR001965">
    <property type="entry name" value="Znf_PHD"/>
</dbReference>
<evidence type="ECO:0000256" key="5">
    <source>
        <dbReference type="ARBA" id="ARBA00022603"/>
    </source>
</evidence>
<keyword evidence="11" id="KW-0156">Chromatin regulator</keyword>
<dbReference type="InterPro" id="IPR019787">
    <property type="entry name" value="Znf_PHD-finger"/>
</dbReference>
<evidence type="ECO:0000256" key="11">
    <source>
        <dbReference type="ARBA" id="ARBA00022853"/>
    </source>
</evidence>
<evidence type="ECO:0000256" key="14">
    <source>
        <dbReference type="SAM" id="MobiDB-lite"/>
    </source>
</evidence>
<feature type="non-terminal residue" evidence="20">
    <location>
        <position position="890"/>
    </location>
</feature>
<protein>
    <submittedName>
        <fullName evidence="20">Putative histone-lysine N-methyltransferase mes-4-like protein</fullName>
    </submittedName>
</protein>
<name>A0A1B3PDE7_9DIPT</name>
<evidence type="ECO:0000256" key="10">
    <source>
        <dbReference type="ARBA" id="ARBA00022833"/>
    </source>
</evidence>
<sequence>MEISENTTEDNSCEQEKQRKIEEVKVVFNFTIQEKNLKDFPISDSNEDNIINKEFVSKILECIEDDKIQTQESASSIDGSPIPKSSSFESHCPSGTSSENGAPLKNFYVGEVIWGRESKAQWYPCIIEGLNEDGKIQVKYFDAYRGMKAFLHSRNAKEFTTVEEFREQILQSRVRKAKETFSKDKLRGIEEAKQYLDFPIADRLRIYAKAHELYMRFRDVNAIIFSLECEYDLEDDEICIKEYLMTLFKALRTYDENNPKRQKIQKRPKKRVRPESPKYFCSDRLLAKTLAKMNKKDSLVSERSTEQDEHEKEQKRAKKPKVRVRELTLHERFLTDDVNTNFEFEEAPNIEICEKCFDIEEEKTSPCSGKSCNTYLHDNCFSYISENGETKLCEKCFSSDFVESFCFSCRNGISSDDLAVYCTEGICRRTYHQECLRNNFPDCRKCPQHHCHICKSKNNTIIRCIECPAAYHPDNYCIPAGTRILSKTQVICPRHLAPGEKKKHINVSWCCICSEGGVLICCDGCPRSYHINCIQRDNFEEKESFLCDECIDGSLPTYYSVVFAKVGTSRFWPAFVMMPWSVPITVEKSRKYDRQFCIRFFGTSEFYYVTCEQVCRFDSLDMDCDTIVAKTGSRLDSAYKLAIKEAIEMENILNKEYQKPNFEKPKSYNKIQRNIIVPPVVLEKRNIYGVHMCHCSRFDESPCGYRTLCINRSMYIECSSNCPAGEKCQNQNIKRGTGVDLEIIKTKMCGFGAICNNDIPVGTFIVEYVGEVIDTTEYNRRVERKKARGDHDVYFIFLQTNQYIDGEFYGNKSRFINHSCDPNCEARKVIVSGITRIGIYSTKFIKAGTEITFDYKMEYQSMKVSPCYCNSKKCTGVIGGKQMGSRKKKM</sequence>
<evidence type="ECO:0000256" key="8">
    <source>
        <dbReference type="ARBA" id="ARBA00022723"/>
    </source>
</evidence>
<dbReference type="GO" id="GO:0008270">
    <property type="term" value="F:zinc ion binding"/>
    <property type="evidence" value="ECO:0007669"/>
    <property type="project" value="UniProtKB-KW"/>
</dbReference>
<evidence type="ECO:0000256" key="1">
    <source>
        <dbReference type="ARBA" id="ARBA00004123"/>
    </source>
</evidence>
<dbReference type="CDD" id="cd15566">
    <property type="entry name" value="PHD3_NSD"/>
    <property type="match status" value="1"/>
</dbReference>
<evidence type="ECO:0000256" key="9">
    <source>
        <dbReference type="ARBA" id="ARBA00022771"/>
    </source>
</evidence>
<evidence type="ECO:0000259" key="16">
    <source>
        <dbReference type="PROSITE" id="PS50280"/>
    </source>
</evidence>
<evidence type="ECO:0000256" key="3">
    <source>
        <dbReference type="ARBA" id="ARBA00022454"/>
    </source>
</evidence>
<dbReference type="PROSITE" id="PS50868">
    <property type="entry name" value="POST_SET"/>
    <property type="match status" value="1"/>
</dbReference>
<feature type="domain" description="PWWP" evidence="17">
    <location>
        <begin position="558"/>
        <end position="614"/>
    </location>
</feature>
<dbReference type="Pfam" id="PF00855">
    <property type="entry name" value="PWWP"/>
    <property type="match status" value="1"/>
</dbReference>
<evidence type="ECO:0000259" key="19">
    <source>
        <dbReference type="PROSITE" id="PS51215"/>
    </source>
</evidence>
<dbReference type="InterPro" id="IPR000313">
    <property type="entry name" value="PWWP_dom"/>
</dbReference>
<keyword evidence="4" id="KW-0597">Phosphoprotein</keyword>
<feature type="domain" description="AWS" evidence="19">
    <location>
        <begin position="688"/>
        <end position="737"/>
    </location>
</feature>
<dbReference type="PROSITE" id="PS50280">
    <property type="entry name" value="SET"/>
    <property type="match status" value="1"/>
</dbReference>
<keyword evidence="8" id="KW-0479">Metal-binding</keyword>
<dbReference type="InterPro" id="IPR019786">
    <property type="entry name" value="Zinc_finger_PHD-type_CS"/>
</dbReference>
<dbReference type="Gene3D" id="2.170.270.10">
    <property type="entry name" value="SET domain"/>
    <property type="match status" value="1"/>
</dbReference>
<evidence type="ECO:0000259" key="15">
    <source>
        <dbReference type="PROSITE" id="PS50016"/>
    </source>
</evidence>
<dbReference type="EMBL" id="KU659959">
    <property type="protein sequence ID" value="AOG17757.1"/>
    <property type="molecule type" value="mRNA"/>
</dbReference>
<feature type="region of interest" description="Disordered" evidence="14">
    <location>
        <begin position="294"/>
        <end position="321"/>
    </location>
</feature>
<dbReference type="InterPro" id="IPR001214">
    <property type="entry name" value="SET_dom"/>
</dbReference>
<evidence type="ECO:0000256" key="12">
    <source>
        <dbReference type="ARBA" id="ARBA00023242"/>
    </source>
</evidence>
<dbReference type="Pfam" id="PF17907">
    <property type="entry name" value="AWS"/>
    <property type="match status" value="1"/>
</dbReference>
<dbReference type="Pfam" id="PF00856">
    <property type="entry name" value="SET"/>
    <property type="match status" value="1"/>
</dbReference>
<dbReference type="Gene3D" id="3.30.40.10">
    <property type="entry name" value="Zinc/RING finger domain, C3HC4 (zinc finger)"/>
    <property type="match status" value="2"/>
</dbReference>
<dbReference type="GO" id="GO:0140938">
    <property type="term" value="F:histone H3 methyltransferase activity"/>
    <property type="evidence" value="ECO:0007669"/>
    <property type="project" value="UniProtKB-ARBA"/>
</dbReference>
<keyword evidence="7" id="KW-0949">S-adenosyl-L-methionine</keyword>
<dbReference type="SUPFAM" id="SSF63748">
    <property type="entry name" value="Tudor/PWWP/MBT"/>
    <property type="match status" value="2"/>
</dbReference>
<keyword evidence="10" id="KW-0862">Zinc</keyword>
<dbReference type="PROSITE" id="PS50812">
    <property type="entry name" value="PWWP"/>
    <property type="match status" value="1"/>
</dbReference>
<gene>
    <name evidence="20" type="primary">HMT-10</name>
</gene>
<evidence type="ECO:0000256" key="7">
    <source>
        <dbReference type="ARBA" id="ARBA00022691"/>
    </source>
</evidence>
<evidence type="ECO:0000313" key="20">
    <source>
        <dbReference type="EMBL" id="AOG17757.1"/>
    </source>
</evidence>
<dbReference type="InterPro" id="IPR003616">
    <property type="entry name" value="Post-SET_dom"/>
</dbReference>
<feature type="region of interest" description="Disordered" evidence="14">
    <location>
        <begin position="70"/>
        <end position="98"/>
    </location>
</feature>
<dbReference type="PROSITE" id="PS51215">
    <property type="entry name" value="AWS"/>
    <property type="match status" value="1"/>
</dbReference>
<dbReference type="Gene3D" id="2.30.30.140">
    <property type="match status" value="1"/>
</dbReference>
<dbReference type="InterPro" id="IPR011011">
    <property type="entry name" value="Znf_FYVE_PHD"/>
</dbReference>
<dbReference type="AlphaFoldDB" id="A0A1B3PDE7"/>
<dbReference type="SMART" id="SM00570">
    <property type="entry name" value="AWS"/>
    <property type="match status" value="1"/>
</dbReference>
<dbReference type="SMART" id="SM00249">
    <property type="entry name" value="PHD"/>
    <property type="match status" value="4"/>
</dbReference>
<dbReference type="GO" id="GO:0016279">
    <property type="term" value="F:protein-lysine N-methyltransferase activity"/>
    <property type="evidence" value="ECO:0007669"/>
    <property type="project" value="UniProtKB-ARBA"/>
</dbReference>
<dbReference type="GO" id="GO:0005694">
    <property type="term" value="C:chromosome"/>
    <property type="evidence" value="ECO:0007669"/>
    <property type="project" value="UniProtKB-SubCell"/>
</dbReference>
<proteinExistence type="evidence at transcript level"/>